<dbReference type="EMBL" id="KB578664">
    <property type="protein sequence ID" value="EMP26520.1"/>
    <property type="molecule type" value="Genomic_DNA"/>
</dbReference>
<evidence type="ECO:0000313" key="2">
    <source>
        <dbReference type="Proteomes" id="UP000031443"/>
    </source>
</evidence>
<evidence type="ECO:0000313" key="1">
    <source>
        <dbReference type="EMBL" id="EMP26520.1"/>
    </source>
</evidence>
<dbReference type="Proteomes" id="UP000031443">
    <property type="component" value="Unassembled WGS sequence"/>
</dbReference>
<dbReference type="AlphaFoldDB" id="M7AU74"/>
<name>M7AU74_CHEMY</name>
<keyword evidence="2" id="KW-1185">Reference proteome</keyword>
<protein>
    <submittedName>
        <fullName evidence="1">Uncharacterized protein</fullName>
    </submittedName>
</protein>
<gene>
    <name evidence="1" type="ORF">UY3_16392</name>
</gene>
<proteinExistence type="predicted"/>
<sequence>MDALIIGALGAWDPCNECVLRTCGIGRHYAWLMRPLMVSDIIRWSRDIYIEHLTDITRRVFSHSGSNILLQDVSVELHYTEICVIAAEADRSPLALPIAKNSSVAASAQANTVNSSPGYTAGFYSLR</sequence>
<reference evidence="2" key="1">
    <citation type="journal article" date="2013" name="Nat. Genet.">
        <title>The draft genomes of soft-shell turtle and green sea turtle yield insights into the development and evolution of the turtle-specific body plan.</title>
        <authorList>
            <person name="Wang Z."/>
            <person name="Pascual-Anaya J."/>
            <person name="Zadissa A."/>
            <person name="Li W."/>
            <person name="Niimura Y."/>
            <person name="Huang Z."/>
            <person name="Li C."/>
            <person name="White S."/>
            <person name="Xiong Z."/>
            <person name="Fang D."/>
            <person name="Wang B."/>
            <person name="Ming Y."/>
            <person name="Chen Y."/>
            <person name="Zheng Y."/>
            <person name="Kuraku S."/>
            <person name="Pignatelli M."/>
            <person name="Herrero J."/>
            <person name="Beal K."/>
            <person name="Nozawa M."/>
            <person name="Li Q."/>
            <person name="Wang J."/>
            <person name="Zhang H."/>
            <person name="Yu L."/>
            <person name="Shigenobu S."/>
            <person name="Wang J."/>
            <person name="Liu J."/>
            <person name="Flicek P."/>
            <person name="Searle S."/>
            <person name="Wang J."/>
            <person name="Kuratani S."/>
            <person name="Yin Y."/>
            <person name="Aken B."/>
            <person name="Zhang G."/>
            <person name="Irie N."/>
        </authorList>
    </citation>
    <scope>NUCLEOTIDE SEQUENCE [LARGE SCALE GENOMIC DNA]</scope>
</reference>
<accession>M7AU74</accession>
<organism evidence="1 2">
    <name type="scientific">Chelonia mydas</name>
    <name type="common">Green sea-turtle</name>
    <name type="synonym">Chelonia agassizi</name>
    <dbReference type="NCBI Taxonomy" id="8469"/>
    <lineage>
        <taxon>Eukaryota</taxon>
        <taxon>Metazoa</taxon>
        <taxon>Chordata</taxon>
        <taxon>Craniata</taxon>
        <taxon>Vertebrata</taxon>
        <taxon>Euteleostomi</taxon>
        <taxon>Archelosauria</taxon>
        <taxon>Testudinata</taxon>
        <taxon>Testudines</taxon>
        <taxon>Cryptodira</taxon>
        <taxon>Durocryptodira</taxon>
        <taxon>Americhelydia</taxon>
        <taxon>Chelonioidea</taxon>
        <taxon>Cheloniidae</taxon>
        <taxon>Chelonia</taxon>
    </lineage>
</organism>